<sequence length="417" mass="42151">MEYLAKGPLGAHLSPTPPPFLLPPRKPSWGPPSSHQQHLQLSPLCSVLVGGPPQGPLQTDKDSGVSSGVSAAGSSSGGPQRQVSRTSEGLGAPRGAPRGAPPSSGGPSSSPWGVCSKAAVETVENNMMRGAASCPSFSAEKETEDNGLTEVGTTEENEGPSREGPPVWGVQGPPFEGEGAAPPIPPASCIIPVPLAGALERLHARRSSKPSSGSWGPRRGERGGAPLNKKGGASSRASSVKKATRGGGGPSSSIEGPQPQPPLNSSSQGAPPPQAEQNSKEGAPGPEGGTVGGPQAASVEGLAEIGSRLALNVSQCLQSSLRGAPLGAPLGAPRGAPVAEGGPLLGPAAEGGPQGLAGTGAQGPPLQQEQQQQQQQQEQQEQQQQQQQRQEEQQQAAAAWALSTALRQLDWCMFGPE</sequence>
<feature type="compositionally biased region" description="Low complexity" evidence="1">
    <location>
        <begin position="172"/>
        <end position="194"/>
    </location>
</feature>
<feature type="compositionally biased region" description="Low complexity" evidence="1">
    <location>
        <begin position="251"/>
        <end position="268"/>
    </location>
</feature>
<dbReference type="Proteomes" id="UP000018201">
    <property type="component" value="Unassembled WGS sequence"/>
</dbReference>
<feature type="compositionally biased region" description="Low complexity" evidence="1">
    <location>
        <begin position="367"/>
        <end position="399"/>
    </location>
</feature>
<feature type="region of interest" description="Disordered" evidence="1">
    <location>
        <begin position="322"/>
        <end position="399"/>
    </location>
</feature>
<reference evidence="2" key="1">
    <citation type="submission" date="2013-10" db="EMBL/GenBank/DDBJ databases">
        <title>Genomic analysis of the causative agents of coccidiosis in chickens.</title>
        <authorList>
            <person name="Reid A.J."/>
            <person name="Blake D."/>
            <person name="Billington K."/>
            <person name="Browne H."/>
            <person name="Dunn M."/>
            <person name="Hung S."/>
            <person name="Kawahara F."/>
            <person name="Miranda-Saavedra D."/>
            <person name="Mourier T."/>
            <person name="Nagra H."/>
            <person name="Otto T.D."/>
            <person name="Rawlings N."/>
            <person name="Sanchez A."/>
            <person name="Sanders M."/>
            <person name="Subramaniam C."/>
            <person name="Tay Y."/>
            <person name="Dear P."/>
            <person name="Doerig C."/>
            <person name="Gruber A."/>
            <person name="Parkinson J."/>
            <person name="Shirley M."/>
            <person name="Wan K.L."/>
            <person name="Berriman M."/>
            <person name="Tomley F."/>
            <person name="Pain A."/>
        </authorList>
    </citation>
    <scope>NUCLEOTIDE SEQUENCE [LARGE SCALE GENOMIC DNA]</scope>
    <source>
        <strain evidence="2">Houghton</strain>
    </source>
</reference>
<evidence type="ECO:0000256" key="1">
    <source>
        <dbReference type="SAM" id="MobiDB-lite"/>
    </source>
</evidence>
<feature type="region of interest" description="Disordered" evidence="1">
    <location>
        <begin position="1"/>
        <end position="113"/>
    </location>
</feature>
<feature type="compositionally biased region" description="Acidic residues" evidence="1">
    <location>
        <begin position="142"/>
        <end position="158"/>
    </location>
</feature>
<feature type="compositionally biased region" description="Low complexity" evidence="1">
    <location>
        <begin position="91"/>
        <end position="111"/>
    </location>
</feature>
<organism evidence="2 3">
    <name type="scientific">Eimeria praecox</name>
    <dbReference type="NCBI Taxonomy" id="51316"/>
    <lineage>
        <taxon>Eukaryota</taxon>
        <taxon>Sar</taxon>
        <taxon>Alveolata</taxon>
        <taxon>Apicomplexa</taxon>
        <taxon>Conoidasida</taxon>
        <taxon>Coccidia</taxon>
        <taxon>Eucoccidiorida</taxon>
        <taxon>Eimeriorina</taxon>
        <taxon>Eimeriidae</taxon>
        <taxon>Eimeria</taxon>
    </lineage>
</organism>
<feature type="compositionally biased region" description="Gly residues" evidence="1">
    <location>
        <begin position="352"/>
        <end position="361"/>
    </location>
</feature>
<reference evidence="2" key="2">
    <citation type="submission" date="2013-10" db="EMBL/GenBank/DDBJ databases">
        <authorList>
            <person name="Aslett M."/>
        </authorList>
    </citation>
    <scope>NUCLEOTIDE SEQUENCE [LARGE SCALE GENOMIC DNA]</scope>
    <source>
        <strain evidence="2">Houghton</strain>
    </source>
</reference>
<evidence type="ECO:0000313" key="3">
    <source>
        <dbReference type="Proteomes" id="UP000018201"/>
    </source>
</evidence>
<proteinExistence type="predicted"/>
<evidence type="ECO:0000313" key="2">
    <source>
        <dbReference type="EMBL" id="CDI74293.1"/>
    </source>
</evidence>
<feature type="compositionally biased region" description="Low complexity" evidence="1">
    <location>
        <begin position="64"/>
        <end position="78"/>
    </location>
</feature>
<dbReference type="VEuPathDB" id="ToxoDB:EPH_0032450"/>
<keyword evidence="3" id="KW-1185">Reference proteome</keyword>
<feature type="compositionally biased region" description="Polar residues" evidence="1">
    <location>
        <begin position="31"/>
        <end position="40"/>
    </location>
</feature>
<accession>U6G4Q2</accession>
<protein>
    <submittedName>
        <fullName evidence="2">Uncharacterized protein</fullName>
    </submittedName>
</protein>
<dbReference type="AlphaFoldDB" id="U6G4Q2"/>
<feature type="region of interest" description="Disordered" evidence="1">
    <location>
        <begin position="131"/>
        <end position="299"/>
    </location>
</feature>
<name>U6G4Q2_9EIME</name>
<gene>
    <name evidence="2" type="ORF">EPH_0032450</name>
</gene>
<feature type="compositionally biased region" description="Pro residues" evidence="1">
    <location>
        <begin position="15"/>
        <end position="30"/>
    </location>
</feature>
<dbReference type="EMBL" id="HG690180">
    <property type="protein sequence ID" value="CDI74293.1"/>
    <property type="molecule type" value="Genomic_DNA"/>
</dbReference>
<feature type="compositionally biased region" description="Low complexity" evidence="1">
    <location>
        <begin position="335"/>
        <end position="351"/>
    </location>
</feature>